<feature type="active site" description="Proton donor" evidence="3">
    <location>
        <position position="170"/>
    </location>
</feature>
<reference evidence="4" key="2">
    <citation type="journal article" date="2023" name="Science">
        <title>Genomic signatures of disease resistance in endangered staghorn corals.</title>
        <authorList>
            <person name="Vollmer S.V."/>
            <person name="Selwyn J.D."/>
            <person name="Despard B.A."/>
            <person name="Roesel C.L."/>
        </authorList>
    </citation>
    <scope>NUCLEOTIDE SEQUENCE</scope>
    <source>
        <strain evidence="4">K2</strain>
    </source>
</reference>
<feature type="active site" description="Nucleophile" evidence="3">
    <location>
        <position position="265"/>
    </location>
</feature>
<evidence type="ECO:0000256" key="1">
    <source>
        <dbReference type="ARBA" id="ARBA00008532"/>
    </source>
</evidence>
<dbReference type="GO" id="GO:0045429">
    <property type="term" value="P:positive regulation of nitric oxide biosynthetic process"/>
    <property type="evidence" value="ECO:0007669"/>
    <property type="project" value="TreeGrafter"/>
</dbReference>
<dbReference type="AlphaFoldDB" id="A0AAD9QX00"/>
<keyword evidence="5" id="KW-1185">Reference proteome</keyword>
<comment type="similarity">
    <text evidence="1">Belongs to the DDAH family.</text>
</comment>
<organism evidence="4 5">
    <name type="scientific">Acropora cervicornis</name>
    <name type="common">Staghorn coral</name>
    <dbReference type="NCBI Taxonomy" id="6130"/>
    <lineage>
        <taxon>Eukaryota</taxon>
        <taxon>Metazoa</taxon>
        <taxon>Cnidaria</taxon>
        <taxon>Anthozoa</taxon>
        <taxon>Hexacorallia</taxon>
        <taxon>Scleractinia</taxon>
        <taxon>Astrocoeniina</taxon>
        <taxon>Acroporidae</taxon>
        <taxon>Acropora</taxon>
    </lineage>
</organism>
<dbReference type="Pfam" id="PF19420">
    <property type="entry name" value="DDAH_eukar"/>
    <property type="match status" value="1"/>
</dbReference>
<evidence type="ECO:0000313" key="4">
    <source>
        <dbReference type="EMBL" id="KAK2568947.1"/>
    </source>
</evidence>
<dbReference type="FunFam" id="3.75.10.10:FF:000004">
    <property type="entry name" value="N(G),N(G)-dimethylarginine dimethylaminohydrolase 1"/>
    <property type="match status" value="1"/>
</dbReference>
<dbReference type="EMBL" id="JARQWQ010000011">
    <property type="protein sequence ID" value="KAK2568947.1"/>
    <property type="molecule type" value="Genomic_DNA"/>
</dbReference>
<sequence>MEDQSTKSSRYTKAIVCGVPSSLPALAQRQSDALGAVDYSEAVRQHAKYVATLKHLGLELIELPADENHPDCVFVEDVAVVCEGVALLAYLGHPSRRGESAKMRKVFDDLGWTVHEMEHPATLDGGDVLFTGKEFLVGLSTRTNHQGLDSLAKAFPKYPVTGITVKDNLHLKCMMTMAGPDLIVVGGSEASKNAWNEIESTARFKYKRLVVNEDKAANCLYINGTVVHLPAHEIPSSYDTFKQLPCEKIELENSELFKVDGCLTCLSILL</sequence>
<evidence type="ECO:0000256" key="3">
    <source>
        <dbReference type="PIRSR" id="PIRSR633199-1"/>
    </source>
</evidence>
<evidence type="ECO:0000313" key="5">
    <source>
        <dbReference type="Proteomes" id="UP001249851"/>
    </source>
</evidence>
<dbReference type="SUPFAM" id="SSF55909">
    <property type="entry name" value="Pentein"/>
    <property type="match status" value="1"/>
</dbReference>
<dbReference type="GO" id="GO:0016597">
    <property type="term" value="F:amino acid binding"/>
    <property type="evidence" value="ECO:0007669"/>
    <property type="project" value="TreeGrafter"/>
</dbReference>
<proteinExistence type="inferred from homology"/>
<dbReference type="GO" id="GO:0016403">
    <property type="term" value="F:dimethylargininase activity"/>
    <property type="evidence" value="ECO:0007669"/>
    <property type="project" value="TreeGrafter"/>
</dbReference>
<keyword evidence="2" id="KW-0378">Hydrolase</keyword>
<dbReference type="Gene3D" id="3.75.10.10">
    <property type="entry name" value="L-arginine/glycine Amidinotransferase, Chain A"/>
    <property type="match status" value="1"/>
</dbReference>
<reference evidence="4" key="1">
    <citation type="journal article" date="2023" name="G3 (Bethesda)">
        <title>Whole genome assembly and annotation of the endangered Caribbean coral Acropora cervicornis.</title>
        <authorList>
            <person name="Selwyn J.D."/>
            <person name="Vollmer S.V."/>
        </authorList>
    </citation>
    <scope>NUCLEOTIDE SEQUENCE</scope>
    <source>
        <strain evidence="4">K2</strain>
    </source>
</reference>
<dbReference type="PANTHER" id="PTHR12737">
    <property type="entry name" value="DIMETHYLARGININE DIMETHYLAMINOHYDROLASE"/>
    <property type="match status" value="1"/>
</dbReference>
<name>A0AAD9QX00_ACRCE</name>
<dbReference type="Proteomes" id="UP001249851">
    <property type="component" value="Unassembled WGS sequence"/>
</dbReference>
<comment type="caution">
    <text evidence="4">The sequence shown here is derived from an EMBL/GenBank/DDBJ whole genome shotgun (WGS) entry which is preliminary data.</text>
</comment>
<dbReference type="InterPro" id="IPR033199">
    <property type="entry name" value="DDAH-like"/>
</dbReference>
<dbReference type="PANTHER" id="PTHR12737:SF9">
    <property type="entry name" value="DIMETHYLARGININASE"/>
    <property type="match status" value="1"/>
</dbReference>
<dbReference type="GO" id="GO:0000052">
    <property type="term" value="P:citrulline metabolic process"/>
    <property type="evidence" value="ECO:0007669"/>
    <property type="project" value="TreeGrafter"/>
</dbReference>
<gene>
    <name evidence="4" type="ORF">P5673_007023</name>
</gene>
<accession>A0AAD9QX00</accession>
<dbReference type="GO" id="GO:0006525">
    <property type="term" value="P:arginine metabolic process"/>
    <property type="evidence" value="ECO:0007669"/>
    <property type="project" value="TreeGrafter"/>
</dbReference>
<evidence type="ECO:0000256" key="2">
    <source>
        <dbReference type="ARBA" id="ARBA00022801"/>
    </source>
</evidence>
<protein>
    <submittedName>
        <fullName evidence="4">N(G)</fullName>
    </submittedName>
</protein>